<feature type="region of interest" description="Disordered" evidence="2">
    <location>
        <begin position="149"/>
        <end position="170"/>
    </location>
</feature>
<accession>A0A7C4Q5G4</accession>
<organism evidence="3">
    <name type="scientific">Bellilinea caldifistulae</name>
    <dbReference type="NCBI Taxonomy" id="360411"/>
    <lineage>
        <taxon>Bacteria</taxon>
        <taxon>Bacillati</taxon>
        <taxon>Chloroflexota</taxon>
        <taxon>Anaerolineae</taxon>
        <taxon>Anaerolineales</taxon>
        <taxon>Anaerolineaceae</taxon>
        <taxon>Bellilinea</taxon>
    </lineage>
</organism>
<dbReference type="InterPro" id="IPR007607">
    <property type="entry name" value="BacA/B"/>
</dbReference>
<dbReference type="EMBL" id="DSXR01000096">
    <property type="protein sequence ID" value="HGS87892.1"/>
    <property type="molecule type" value="Genomic_DNA"/>
</dbReference>
<evidence type="ECO:0000256" key="1">
    <source>
        <dbReference type="ARBA" id="ARBA00044755"/>
    </source>
</evidence>
<comment type="similarity">
    <text evidence="1">Belongs to the bactofilin family.</text>
</comment>
<dbReference type="PANTHER" id="PTHR35024">
    <property type="entry name" value="HYPOTHETICAL CYTOSOLIC PROTEIN"/>
    <property type="match status" value="1"/>
</dbReference>
<evidence type="ECO:0000256" key="2">
    <source>
        <dbReference type="SAM" id="MobiDB-lite"/>
    </source>
</evidence>
<reference evidence="3" key="1">
    <citation type="journal article" date="2020" name="mSystems">
        <title>Genome- and Community-Level Interaction Insights into Carbon Utilization and Element Cycling Functions of Hydrothermarchaeota in Hydrothermal Sediment.</title>
        <authorList>
            <person name="Zhou Z."/>
            <person name="Liu Y."/>
            <person name="Xu W."/>
            <person name="Pan J."/>
            <person name="Luo Z.H."/>
            <person name="Li M."/>
        </authorList>
    </citation>
    <scope>NUCLEOTIDE SEQUENCE [LARGE SCALE GENOMIC DNA]</scope>
    <source>
        <strain evidence="3">SpSt-556</strain>
    </source>
</reference>
<dbReference type="AlphaFoldDB" id="A0A7C4Q5G4"/>
<dbReference type="Pfam" id="PF04519">
    <property type="entry name" value="Bactofilin"/>
    <property type="match status" value="1"/>
</dbReference>
<proteinExistence type="inferred from homology"/>
<name>A0A7C4Q5G4_9CHLR</name>
<protein>
    <submittedName>
        <fullName evidence="3">Polymer-forming cytoskeletal protein</fullName>
    </submittedName>
</protein>
<comment type="caution">
    <text evidence="3">The sequence shown here is derived from an EMBL/GenBank/DDBJ whole genome shotgun (WGS) entry which is preliminary data.</text>
</comment>
<dbReference type="PANTHER" id="PTHR35024:SF4">
    <property type="entry name" value="POLYMER-FORMING CYTOSKELETAL PROTEIN"/>
    <property type="match status" value="1"/>
</dbReference>
<evidence type="ECO:0000313" key="3">
    <source>
        <dbReference type="EMBL" id="HGS87892.1"/>
    </source>
</evidence>
<sequence length="170" mass="18721">MYRPARWCMPAAFIRRVRIKRRRKAMFRRNPPAGSAPPPPTERVTSVLGPGINWKGSLHGSGGVRIEGTFEGDIAVRGLVVIGETGRVTCPELRANTVVVAGAMRGNILAEKLEIRSTGRVWGDVTVVSFSTEEGAFLRGQVRMEEQVEIQVESPESEEDFSGQSQNDQE</sequence>
<gene>
    <name evidence="3" type="ORF">ENT17_09770</name>
</gene>